<comment type="caution">
    <text evidence="2">The sequence shown here is derived from an EMBL/GenBank/DDBJ whole genome shotgun (WGS) entry which is preliminary data.</text>
</comment>
<name>A0A101I3C2_UNCT6</name>
<organism evidence="2 3">
    <name type="scientific">candidate division TA06 bacterium 34_109</name>
    <dbReference type="NCBI Taxonomy" id="1635277"/>
    <lineage>
        <taxon>Bacteria</taxon>
        <taxon>Bacteria division TA06</taxon>
    </lineage>
</organism>
<dbReference type="Pfam" id="PF17253">
    <property type="entry name" value="DUF5320"/>
    <property type="match status" value="1"/>
</dbReference>
<proteinExistence type="predicted"/>
<dbReference type="PATRIC" id="fig|1635277.3.peg.1193"/>
<keyword evidence="1" id="KW-0175">Coiled coil</keyword>
<dbReference type="Proteomes" id="UP000053467">
    <property type="component" value="Unassembled WGS sequence"/>
</dbReference>
<gene>
    <name evidence="2" type="ORF">XE03_0505</name>
</gene>
<sequence>MPLGDRRGPWGLGPMTGRGLGYCAGFAQPGYMNSYRGGFGYRRGFGRGFGFRFGRSLFSYFPYENVPLEYSAKNEAELLRSQAEILKNQLEDIQKRIEVLEKEKTQD</sequence>
<evidence type="ECO:0000313" key="2">
    <source>
        <dbReference type="EMBL" id="KUK87614.1"/>
    </source>
</evidence>
<dbReference type="EMBL" id="LGGX01000003">
    <property type="protein sequence ID" value="KUK87614.1"/>
    <property type="molecule type" value="Genomic_DNA"/>
</dbReference>
<feature type="coiled-coil region" evidence="1">
    <location>
        <begin position="73"/>
        <end position="103"/>
    </location>
</feature>
<dbReference type="AlphaFoldDB" id="A0A101I3C2"/>
<evidence type="ECO:0000313" key="3">
    <source>
        <dbReference type="Proteomes" id="UP000053467"/>
    </source>
</evidence>
<evidence type="ECO:0000256" key="1">
    <source>
        <dbReference type="SAM" id="Coils"/>
    </source>
</evidence>
<reference evidence="3" key="1">
    <citation type="journal article" date="2015" name="MBio">
        <title>Genome-Resolved Metagenomic Analysis Reveals Roles for Candidate Phyla and Other Microbial Community Members in Biogeochemical Transformations in Oil Reservoirs.</title>
        <authorList>
            <person name="Hu P."/>
            <person name="Tom L."/>
            <person name="Singh A."/>
            <person name="Thomas B.C."/>
            <person name="Baker B.J."/>
            <person name="Piceno Y.M."/>
            <person name="Andersen G.L."/>
            <person name="Banfield J.F."/>
        </authorList>
    </citation>
    <scope>NUCLEOTIDE SEQUENCE [LARGE SCALE GENOMIC DNA]</scope>
</reference>
<accession>A0A101I3C2</accession>
<protein>
    <submittedName>
        <fullName evidence="2">Uncharacterized protein</fullName>
    </submittedName>
</protein>
<dbReference type="InterPro" id="IPR035205">
    <property type="entry name" value="DUF5320"/>
</dbReference>